<gene>
    <name evidence="10" type="ORF">LSAA_13668</name>
</gene>
<sequence>MAENDRKSSAHWPIPSFPLTKEQKSTEGALKKEKEVLFENSDGTEDQRPSGMAIAPCGVEVREAFSCFHYSEVEVKGSDCIEKFNGMQDCMKEYPDLYDERNGGSGGSSMPTEENEDFSPPPEEGEK</sequence>
<protein>
    <submittedName>
        <fullName evidence="10">MIA40</fullName>
    </submittedName>
</protein>
<comment type="subcellular location">
    <subcellularLocation>
        <location evidence="1">Mitochondrion</location>
    </subcellularLocation>
</comment>
<proteinExistence type="predicted"/>
<evidence type="ECO:0000313" key="10">
    <source>
        <dbReference type="EMBL" id="CAF3013598.1"/>
    </source>
</evidence>
<dbReference type="Gene3D" id="1.10.287.2900">
    <property type="match status" value="1"/>
</dbReference>
<reference evidence="10" key="1">
    <citation type="submission" date="2021-02" db="EMBL/GenBank/DDBJ databases">
        <authorList>
            <person name="Bekaert M."/>
        </authorList>
    </citation>
    <scope>NUCLEOTIDE SEQUENCE</scope>
    <source>
        <strain evidence="10">IoA-00</strain>
    </source>
</reference>
<evidence type="ECO:0000256" key="4">
    <source>
        <dbReference type="ARBA" id="ARBA00023002"/>
    </source>
</evidence>
<feature type="region of interest" description="Disordered" evidence="9">
    <location>
        <begin position="1"/>
        <end position="29"/>
    </location>
</feature>
<dbReference type="OrthoDB" id="7481291at2759"/>
<organism evidence="10 11">
    <name type="scientific">Lepeophtheirus salmonis</name>
    <name type="common">Salmon louse</name>
    <name type="synonym">Caligus salmonis</name>
    <dbReference type="NCBI Taxonomy" id="72036"/>
    <lineage>
        <taxon>Eukaryota</taxon>
        <taxon>Metazoa</taxon>
        <taxon>Ecdysozoa</taxon>
        <taxon>Arthropoda</taxon>
        <taxon>Crustacea</taxon>
        <taxon>Multicrustacea</taxon>
        <taxon>Hexanauplia</taxon>
        <taxon>Copepoda</taxon>
        <taxon>Siphonostomatoida</taxon>
        <taxon>Caligidae</taxon>
        <taxon>Lepeophtheirus</taxon>
    </lineage>
</organism>
<keyword evidence="7" id="KW-1015">Disulfide bond</keyword>
<dbReference type="GO" id="GO:0005758">
    <property type="term" value="C:mitochondrial intermembrane space"/>
    <property type="evidence" value="ECO:0007669"/>
    <property type="project" value="TreeGrafter"/>
</dbReference>
<keyword evidence="11" id="KW-1185">Reference proteome</keyword>
<dbReference type="InterPro" id="IPR039289">
    <property type="entry name" value="CHCHD4"/>
</dbReference>
<dbReference type="PANTHER" id="PTHR21622">
    <property type="entry name" value="COILED-COIL-HELIX-COILED-COIL-HELIX DOMAIN CONTAINING 4"/>
    <property type="match status" value="1"/>
</dbReference>
<dbReference type="PROSITE" id="PS51808">
    <property type="entry name" value="CHCH"/>
    <property type="match status" value="1"/>
</dbReference>
<keyword evidence="8" id="KW-0676">Redox-active center</keyword>
<dbReference type="EMBL" id="HG994587">
    <property type="protein sequence ID" value="CAF3013598.1"/>
    <property type="molecule type" value="Genomic_DNA"/>
</dbReference>
<evidence type="ECO:0000256" key="2">
    <source>
        <dbReference type="ARBA" id="ARBA00022448"/>
    </source>
</evidence>
<dbReference type="GO" id="GO:0015035">
    <property type="term" value="F:protein-disulfide reductase activity"/>
    <property type="evidence" value="ECO:0007669"/>
    <property type="project" value="InterPro"/>
</dbReference>
<feature type="region of interest" description="Disordered" evidence="9">
    <location>
        <begin position="96"/>
        <end position="127"/>
    </location>
</feature>
<evidence type="ECO:0000256" key="6">
    <source>
        <dbReference type="ARBA" id="ARBA00023128"/>
    </source>
</evidence>
<keyword evidence="5" id="KW-0811">Translocation</keyword>
<evidence type="ECO:0000256" key="9">
    <source>
        <dbReference type="SAM" id="MobiDB-lite"/>
    </source>
</evidence>
<keyword evidence="3" id="KW-0653">Protein transport</keyword>
<evidence type="ECO:0000313" key="11">
    <source>
        <dbReference type="Proteomes" id="UP000675881"/>
    </source>
</evidence>
<dbReference type="AlphaFoldDB" id="A0A7R8D931"/>
<keyword evidence="4" id="KW-0560">Oxidoreductase</keyword>
<keyword evidence="6" id="KW-0496">Mitochondrion</keyword>
<keyword evidence="2" id="KW-0813">Transport</keyword>
<accession>A0A7R8D931</accession>
<dbReference type="PANTHER" id="PTHR21622:SF0">
    <property type="entry name" value="COILED-COIL-HELIX-COILED-COIL-HELIX DOMAIN CONTAINING 4"/>
    <property type="match status" value="1"/>
</dbReference>
<dbReference type="Proteomes" id="UP000675881">
    <property type="component" value="Chromosome 8"/>
</dbReference>
<feature type="compositionally biased region" description="Acidic residues" evidence="9">
    <location>
        <begin position="113"/>
        <end position="127"/>
    </location>
</feature>
<evidence type="ECO:0000256" key="1">
    <source>
        <dbReference type="ARBA" id="ARBA00004173"/>
    </source>
</evidence>
<evidence type="ECO:0000256" key="8">
    <source>
        <dbReference type="ARBA" id="ARBA00023284"/>
    </source>
</evidence>
<evidence type="ECO:0000256" key="3">
    <source>
        <dbReference type="ARBA" id="ARBA00022927"/>
    </source>
</evidence>
<evidence type="ECO:0000256" key="7">
    <source>
        <dbReference type="ARBA" id="ARBA00023157"/>
    </source>
</evidence>
<evidence type="ECO:0000256" key="5">
    <source>
        <dbReference type="ARBA" id="ARBA00023010"/>
    </source>
</evidence>
<dbReference type="GO" id="GO:0045041">
    <property type="term" value="P:protein import into mitochondrial intermembrane space"/>
    <property type="evidence" value="ECO:0007669"/>
    <property type="project" value="InterPro"/>
</dbReference>
<name>A0A7R8D931_LEPSM</name>